<evidence type="ECO:0000313" key="2">
    <source>
        <dbReference type="EMBL" id="OGY60930.1"/>
    </source>
</evidence>
<dbReference type="Gene3D" id="3.30.420.10">
    <property type="entry name" value="Ribonuclease H-like superfamily/Ribonuclease H"/>
    <property type="match status" value="1"/>
</dbReference>
<evidence type="ECO:0000259" key="1">
    <source>
        <dbReference type="Pfam" id="PF13482"/>
    </source>
</evidence>
<dbReference type="Pfam" id="PF13482">
    <property type="entry name" value="RNase_H_2"/>
    <property type="match status" value="1"/>
</dbReference>
<comment type="caution">
    <text evidence="2">The sequence shown here is derived from an EMBL/GenBank/DDBJ whole genome shotgun (WGS) entry which is preliminary data.</text>
</comment>
<dbReference type="Proteomes" id="UP000176571">
    <property type="component" value="Unassembled WGS sequence"/>
</dbReference>
<dbReference type="SUPFAM" id="SSF53098">
    <property type="entry name" value="Ribonuclease H-like"/>
    <property type="match status" value="1"/>
</dbReference>
<organism evidence="2 3">
    <name type="scientific">Candidatus Colwellbacteria bacterium RIFCSPLOWO2_12_FULL_43_11</name>
    <dbReference type="NCBI Taxonomy" id="1797693"/>
    <lineage>
        <taxon>Bacteria</taxon>
        <taxon>Candidatus Colwelliibacteriota</taxon>
    </lineage>
</organism>
<dbReference type="InterPro" id="IPR036397">
    <property type="entry name" value="RNaseH_sf"/>
</dbReference>
<dbReference type="EMBL" id="MHJB01000035">
    <property type="protein sequence ID" value="OGY60930.1"/>
    <property type="molecule type" value="Genomic_DNA"/>
</dbReference>
<gene>
    <name evidence="2" type="ORF">A3F99_01725</name>
</gene>
<sequence length="189" mass="21612">MRDKIVIDIETKNSFFDVGGKENLKNLDVSLACLYSYNRGSFLTFRDENISELGPLLQEAGLIIGFSINRFDLPILDKYFNFNLLAVPTLDLLDEIEEAYGRRISLDALAKANLGIGKTNHGMDAIKFYNEGDWESLEKYCLHDVLITKDLYELGKNQGHLLIPDRWTDNMTKLPLNLKDEIKESNTLF</sequence>
<protein>
    <recommendedName>
        <fullName evidence="1">YprB ribonuclease H-like domain-containing protein</fullName>
    </recommendedName>
</protein>
<dbReference type="InterPro" id="IPR038720">
    <property type="entry name" value="YprB_RNase_H-like_dom"/>
</dbReference>
<proteinExistence type="predicted"/>
<name>A0A1G1ZAN8_9BACT</name>
<evidence type="ECO:0000313" key="3">
    <source>
        <dbReference type="Proteomes" id="UP000176571"/>
    </source>
</evidence>
<reference evidence="2 3" key="1">
    <citation type="journal article" date="2016" name="Nat. Commun.">
        <title>Thousands of microbial genomes shed light on interconnected biogeochemical processes in an aquifer system.</title>
        <authorList>
            <person name="Anantharaman K."/>
            <person name="Brown C.T."/>
            <person name="Hug L.A."/>
            <person name="Sharon I."/>
            <person name="Castelle C.J."/>
            <person name="Probst A.J."/>
            <person name="Thomas B.C."/>
            <person name="Singh A."/>
            <person name="Wilkins M.J."/>
            <person name="Karaoz U."/>
            <person name="Brodie E.L."/>
            <person name="Williams K.H."/>
            <person name="Hubbard S.S."/>
            <person name="Banfield J.F."/>
        </authorList>
    </citation>
    <scope>NUCLEOTIDE SEQUENCE [LARGE SCALE GENOMIC DNA]</scope>
</reference>
<dbReference type="STRING" id="1797693.A3F99_01725"/>
<dbReference type="InterPro" id="IPR012337">
    <property type="entry name" value="RNaseH-like_sf"/>
</dbReference>
<dbReference type="AlphaFoldDB" id="A0A1G1ZAN8"/>
<feature type="domain" description="YprB ribonuclease H-like" evidence="1">
    <location>
        <begin position="53"/>
        <end position="153"/>
    </location>
</feature>
<dbReference type="GO" id="GO:0003676">
    <property type="term" value="F:nucleic acid binding"/>
    <property type="evidence" value="ECO:0007669"/>
    <property type="project" value="InterPro"/>
</dbReference>
<accession>A0A1G1ZAN8</accession>